<gene>
    <name evidence="2" type="ORF">KVV02_001096</name>
</gene>
<feature type="compositionally biased region" description="Polar residues" evidence="1">
    <location>
        <begin position="1"/>
        <end position="14"/>
    </location>
</feature>
<feature type="compositionally biased region" description="Basic and acidic residues" evidence="1">
    <location>
        <begin position="86"/>
        <end position="99"/>
    </location>
</feature>
<accession>A0A9P8D025</accession>
<name>A0A9P8D025_MORAP</name>
<comment type="caution">
    <text evidence="2">The sequence shown here is derived from an EMBL/GenBank/DDBJ whole genome shotgun (WGS) entry which is preliminary data.</text>
</comment>
<organism evidence="2 3">
    <name type="scientific">Mortierella alpina</name>
    <name type="common">Oleaginous fungus</name>
    <name type="synonym">Mortierella renispora</name>
    <dbReference type="NCBI Taxonomy" id="64518"/>
    <lineage>
        <taxon>Eukaryota</taxon>
        <taxon>Fungi</taxon>
        <taxon>Fungi incertae sedis</taxon>
        <taxon>Mucoromycota</taxon>
        <taxon>Mortierellomycotina</taxon>
        <taxon>Mortierellomycetes</taxon>
        <taxon>Mortierellales</taxon>
        <taxon>Mortierellaceae</taxon>
        <taxon>Mortierella</taxon>
    </lineage>
</organism>
<evidence type="ECO:0000256" key="1">
    <source>
        <dbReference type="SAM" id="MobiDB-lite"/>
    </source>
</evidence>
<feature type="compositionally biased region" description="Polar residues" evidence="1">
    <location>
        <begin position="176"/>
        <end position="193"/>
    </location>
</feature>
<feature type="region of interest" description="Disordered" evidence="1">
    <location>
        <begin position="36"/>
        <end position="99"/>
    </location>
</feature>
<sequence length="302" mass="32486">MTSVAVLSPAMSTPSPRPKRGLASIKTMFSSKRHTVAEIPVVEDPSLSPEEPTIDSPSMTPDSTVSSTSHKSHGSVTSLFAPNQKRAQEKAAEKEKKEQVKQAIQLSTVDEQGAFLPPTPLEKGYKEHFIDNDEDHFYTIISTPPERVRSFLSAASTISPGMFSLPSNKIKRHTFPSFSSANSTAQWSAPGSDSSEEDMNASPTLPPLVPPKDTHYTTSTAPAGTKKRADNRVQISYLTGADDLTEALSDSMSSLLSSGEVPELMDDDDHYSGSEASSPNASPRHSTSCLQDDHLQSGSAKH</sequence>
<reference evidence="2" key="1">
    <citation type="submission" date="2021-07" db="EMBL/GenBank/DDBJ databases">
        <title>Draft genome of Mortierella alpina, strain LL118, isolated from an aspen leaf litter sample.</title>
        <authorList>
            <person name="Yang S."/>
            <person name="Vinatzer B.A."/>
        </authorList>
    </citation>
    <scope>NUCLEOTIDE SEQUENCE</scope>
    <source>
        <strain evidence="2">LL118</strain>
    </source>
</reference>
<feature type="region of interest" description="Disordered" evidence="1">
    <location>
        <begin position="1"/>
        <end position="22"/>
    </location>
</feature>
<feature type="compositionally biased region" description="Polar residues" evidence="1">
    <location>
        <begin position="274"/>
        <end position="302"/>
    </location>
</feature>
<dbReference type="AlphaFoldDB" id="A0A9P8D025"/>
<feature type="region of interest" description="Disordered" evidence="1">
    <location>
        <begin position="176"/>
        <end position="232"/>
    </location>
</feature>
<dbReference type="EMBL" id="JAIFTL010000024">
    <property type="protein sequence ID" value="KAG9326212.1"/>
    <property type="molecule type" value="Genomic_DNA"/>
</dbReference>
<dbReference type="Proteomes" id="UP000717515">
    <property type="component" value="Unassembled WGS sequence"/>
</dbReference>
<proteinExistence type="predicted"/>
<protein>
    <submittedName>
        <fullName evidence="2">Uncharacterized protein</fullName>
    </submittedName>
</protein>
<evidence type="ECO:0000313" key="2">
    <source>
        <dbReference type="EMBL" id="KAG9326212.1"/>
    </source>
</evidence>
<evidence type="ECO:0000313" key="3">
    <source>
        <dbReference type="Proteomes" id="UP000717515"/>
    </source>
</evidence>
<feature type="compositionally biased region" description="Polar residues" evidence="1">
    <location>
        <begin position="55"/>
        <end position="81"/>
    </location>
</feature>
<feature type="region of interest" description="Disordered" evidence="1">
    <location>
        <begin position="250"/>
        <end position="302"/>
    </location>
</feature>